<dbReference type="PANTHER" id="PTHR43591">
    <property type="entry name" value="METHYLTRANSFERASE"/>
    <property type="match status" value="1"/>
</dbReference>
<organism evidence="2 3">
    <name type="scientific">Peribacillus psychrosaccharolyticus</name>
    <name type="common">Bacillus psychrosaccharolyticus</name>
    <dbReference type="NCBI Taxonomy" id="1407"/>
    <lineage>
        <taxon>Bacteria</taxon>
        <taxon>Bacillati</taxon>
        <taxon>Bacillota</taxon>
        <taxon>Bacilli</taxon>
        <taxon>Bacillales</taxon>
        <taxon>Bacillaceae</taxon>
        <taxon>Peribacillus</taxon>
    </lineage>
</organism>
<evidence type="ECO:0000313" key="3">
    <source>
        <dbReference type="Proteomes" id="UP000595254"/>
    </source>
</evidence>
<feature type="domain" description="Methyltransferase" evidence="1">
    <location>
        <begin position="420"/>
        <end position="541"/>
    </location>
</feature>
<dbReference type="RefSeq" id="WP_040375710.1">
    <property type="nucleotide sequence ID" value="NZ_CP068053.1"/>
</dbReference>
<dbReference type="KEGG" id="ppsr:I6J18_02630"/>
<dbReference type="EMBL" id="CP068053">
    <property type="protein sequence ID" value="QQT00835.1"/>
    <property type="molecule type" value="Genomic_DNA"/>
</dbReference>
<dbReference type="CDD" id="cd02440">
    <property type="entry name" value="AdoMet_MTases"/>
    <property type="match status" value="1"/>
</dbReference>
<dbReference type="PANTHER" id="PTHR43591:SF24">
    <property type="entry name" value="2-METHOXY-6-POLYPRENYL-1,4-BENZOQUINOL METHYLASE, MITOCHONDRIAL"/>
    <property type="match status" value="1"/>
</dbReference>
<proteinExistence type="predicted"/>
<dbReference type="InterPro" id="IPR025714">
    <property type="entry name" value="Methyltranfer_dom"/>
</dbReference>
<dbReference type="NCBIfam" id="NF005379">
    <property type="entry name" value="PRK06922.1"/>
    <property type="match status" value="1"/>
</dbReference>
<keyword evidence="2" id="KW-0489">Methyltransferase</keyword>
<keyword evidence="2" id="KW-0808">Transferase</keyword>
<dbReference type="AlphaFoldDB" id="A0A974S202"/>
<gene>
    <name evidence="2" type="ORF">I6J18_02630</name>
</gene>
<dbReference type="GO" id="GO:0008168">
    <property type="term" value="F:methyltransferase activity"/>
    <property type="evidence" value="ECO:0007669"/>
    <property type="project" value="UniProtKB-KW"/>
</dbReference>
<name>A0A974S202_PERPY</name>
<dbReference type="GO" id="GO:0032259">
    <property type="term" value="P:methylation"/>
    <property type="evidence" value="ECO:0007669"/>
    <property type="project" value="UniProtKB-KW"/>
</dbReference>
<dbReference type="Gene3D" id="3.40.50.150">
    <property type="entry name" value="Vaccinia Virus protein VP39"/>
    <property type="match status" value="1"/>
</dbReference>
<dbReference type="InterPro" id="IPR029063">
    <property type="entry name" value="SAM-dependent_MTases_sf"/>
</dbReference>
<evidence type="ECO:0000259" key="1">
    <source>
        <dbReference type="Pfam" id="PF13847"/>
    </source>
</evidence>
<reference evidence="2 3" key="1">
    <citation type="submission" date="2021-01" db="EMBL/GenBank/DDBJ databases">
        <title>FDA dAtabase for Regulatory Grade micrObial Sequences (FDA-ARGOS): Supporting development and validation of Infectious Disease Dx tests.</title>
        <authorList>
            <person name="Nelson B."/>
            <person name="Plummer A."/>
            <person name="Tallon L."/>
            <person name="Sadzewicz L."/>
            <person name="Zhao X."/>
            <person name="Boylan J."/>
            <person name="Ott S."/>
            <person name="Bowen H."/>
            <person name="Vavikolanu K."/>
            <person name="Mehta A."/>
            <person name="Aluvathingal J."/>
            <person name="Nadendla S."/>
            <person name="Myers T."/>
            <person name="Yan Y."/>
            <person name="Sichtig H."/>
        </authorList>
    </citation>
    <scope>NUCLEOTIDE SEQUENCE [LARGE SCALE GENOMIC DNA]</scope>
    <source>
        <strain evidence="2 3">FDAARGOS_1161</strain>
    </source>
</reference>
<dbReference type="Pfam" id="PF13847">
    <property type="entry name" value="Methyltransf_31"/>
    <property type="match status" value="1"/>
</dbReference>
<evidence type="ECO:0000313" key="2">
    <source>
        <dbReference type="EMBL" id="QQT00835.1"/>
    </source>
</evidence>
<dbReference type="SUPFAM" id="SSF53335">
    <property type="entry name" value="S-adenosyl-L-methionine-dependent methyltransferases"/>
    <property type="match status" value="1"/>
</dbReference>
<dbReference type="Proteomes" id="UP000595254">
    <property type="component" value="Chromosome"/>
</dbReference>
<keyword evidence="3" id="KW-1185">Reference proteome</keyword>
<protein>
    <submittedName>
        <fullName evidence="2">Class I SAM-dependent methyltransferase</fullName>
    </submittedName>
</protein>
<accession>A0A974S202</accession>
<sequence>MNSLIHKTHLDYVQDYLERKESSNLPSWLQYLVLAEEVHQNFEHIDSLQELSTNRVIQYVYRTLVILEEKKDSFLTDEMYWQLAVVLSYCEAAKGGTAEQRKNWLEKGYNLMAHNEGSAHIFWKDYLGYDKPLLFTLIKTHGLIGQYLRGETRLSASRELVETMRSYYDDKTAKELLNILNECIIAAVSNELWLNVKNDVRSTIEKLFQQDFSEDFENRIDRLTVSFSETSSEKKMIMATQMDKVRVFLQNKDLWYVEPSMHDLSFTDFWAILCLAADEITSPHIAHLNFETLMKQLHYDYKGQKHSNVYRKRVIEKFLHEYSNDQPLDTTHVTFKADSYDPFNTVFLSFEFSDVGEALIQFCVEAEKTGGMIHNQATVLLFDLFGLRRDAYDRFNNEGDYLTHMNSSVDDKKVILDFIKGDTILDVGPGGGVLLDLLESETSGKQILGIDISENVIETLEAKKQNENHSWSVIKGNALSLVDSFGPNSIDTIIYSSIIHELYSYIPFEGKCFNQQTIKAALESAFEVLKPGGRMIIRDGIMSDDKKAKRIIRFKTDDGLPFLIQYAKDFKGRKISYEMQSDNEVMMPINDSMEFLYTYTWGTESYAHEVNEQFGYFTPTEYRAFIQDIFGETAEIIKLEHYLQEGYTTHLNEKIDFKTEDGLPAPLPDSTCLLVIEKGEVK</sequence>